<reference evidence="1 2" key="1">
    <citation type="journal article" date="2015" name="Nature">
        <title>rRNA introns, odd ribosomes, and small enigmatic genomes across a large radiation of phyla.</title>
        <authorList>
            <person name="Brown C.T."/>
            <person name="Hug L.A."/>
            <person name="Thomas B.C."/>
            <person name="Sharon I."/>
            <person name="Castelle C.J."/>
            <person name="Singh A."/>
            <person name="Wilkins M.J."/>
            <person name="Williams K.H."/>
            <person name="Banfield J.F."/>
        </authorList>
    </citation>
    <scope>NUCLEOTIDE SEQUENCE [LARGE SCALE GENOMIC DNA]</scope>
</reference>
<proteinExistence type="predicted"/>
<gene>
    <name evidence="1" type="ORF">UT14_C0017G0003</name>
</gene>
<evidence type="ECO:0008006" key="3">
    <source>
        <dbReference type="Google" id="ProtNLM"/>
    </source>
</evidence>
<evidence type="ECO:0000313" key="2">
    <source>
        <dbReference type="Proteomes" id="UP000033841"/>
    </source>
</evidence>
<name>A0A0G0LJS2_9BACT</name>
<sequence>MNNKKELAVVSGATIASLLTGCAAPIISEVESPTQLPNLDLGTPSPTPEELGRIQDYCEKLGYDKVNYAATWKIVGEKPFAYSYCSVQDEGIEQFVVVGYQNQTESVTMNQMLIAEEATVDGRTYQVAGIIDPKDGVYKAIITVDPDGNQAAFDLRDASNMVIVPPKGDNGIGDQVKGFLEDFFIESALAAELEPTLTPEVGVEPTATAMATSVPTDEIPNETATATAEVAQVVFSEKLKNQGEGITIQISEGARKIGETVYGEPIESFLVTSEALTKIREDFINLTKELYVNTEHIAWNDRMEFLVSENSEIKWNGSSFVVDSDPSKHWDTNKLLNLFAVTKEEIEIIKDDLKIKDPEAKYYFGNFSILDGEDILIYNDETGATNAYSTIDKAVDDNFTNRSGSSVMAFTFIGKPVGAFRQVIITMAIKIGKRTGFSYSSNYLYEDLGCNLYDSMDSCSALTINQ</sequence>
<comment type="caution">
    <text evidence="1">The sequence shown here is derived from an EMBL/GenBank/DDBJ whole genome shotgun (WGS) entry which is preliminary data.</text>
</comment>
<dbReference type="PROSITE" id="PS51257">
    <property type="entry name" value="PROKAR_LIPOPROTEIN"/>
    <property type="match status" value="1"/>
</dbReference>
<evidence type="ECO:0000313" key="1">
    <source>
        <dbReference type="EMBL" id="KKQ91282.1"/>
    </source>
</evidence>
<dbReference type="Proteomes" id="UP000033841">
    <property type="component" value="Unassembled WGS sequence"/>
</dbReference>
<dbReference type="EMBL" id="LBVR01000017">
    <property type="protein sequence ID" value="KKQ91282.1"/>
    <property type="molecule type" value="Genomic_DNA"/>
</dbReference>
<accession>A0A0G0LJS2</accession>
<organism evidence="1 2">
    <name type="scientific">Candidatus Shapirobacteria bacterium GW2011_GWE1_38_92</name>
    <dbReference type="NCBI Taxonomy" id="1618489"/>
    <lineage>
        <taxon>Bacteria</taxon>
        <taxon>Candidatus Shapironibacteriota</taxon>
    </lineage>
</organism>
<dbReference type="AlphaFoldDB" id="A0A0G0LJS2"/>
<protein>
    <recommendedName>
        <fullName evidence="3">Lipoprotein</fullName>
    </recommendedName>
</protein>